<dbReference type="Proteomes" id="UP001501920">
    <property type="component" value="Chromosome 20"/>
</dbReference>
<dbReference type="InterPro" id="IPR031809">
    <property type="entry name" value="CCDC158"/>
</dbReference>
<keyword evidence="4" id="KW-1185">Reference proteome</keyword>
<evidence type="ECO:0000256" key="1">
    <source>
        <dbReference type="SAM" id="Coils"/>
    </source>
</evidence>
<feature type="compositionally biased region" description="Basic and acidic residues" evidence="2">
    <location>
        <begin position="914"/>
        <end position="929"/>
    </location>
</feature>
<feature type="coiled-coil region" evidence="1">
    <location>
        <begin position="209"/>
        <end position="261"/>
    </location>
</feature>
<dbReference type="AlphaFoldDB" id="A0A3B4EMI1"/>
<name>A0A3B4EMI1_PYGNA</name>
<feature type="compositionally biased region" description="Basic and acidic residues" evidence="2">
    <location>
        <begin position="897"/>
        <end position="907"/>
    </location>
</feature>
<dbReference type="PANTHER" id="PTHR47615">
    <property type="entry name" value="COILED-COIL DOMAIN-CONTAINING PROTEIN 158"/>
    <property type="match status" value="1"/>
</dbReference>
<reference evidence="3" key="2">
    <citation type="submission" date="2025-08" db="UniProtKB">
        <authorList>
            <consortium name="Ensembl"/>
        </authorList>
    </citation>
    <scope>IDENTIFICATION</scope>
</reference>
<feature type="coiled-coil region" evidence="1">
    <location>
        <begin position="1020"/>
        <end position="1061"/>
    </location>
</feature>
<evidence type="ECO:0000313" key="3">
    <source>
        <dbReference type="Ensembl" id="ENSPNAP00000037677.2"/>
    </source>
</evidence>
<evidence type="ECO:0008006" key="5">
    <source>
        <dbReference type="Google" id="ProtNLM"/>
    </source>
</evidence>
<reference evidence="3 4" key="1">
    <citation type="submission" date="2020-10" db="EMBL/GenBank/DDBJ databases">
        <title>Pygocentrus nattereri (red-bellied piranha) genome, fPygNat1, primary haplotype.</title>
        <authorList>
            <person name="Myers G."/>
            <person name="Meyer A."/>
            <person name="Karagic N."/>
            <person name="Pippel M."/>
            <person name="Winkler S."/>
            <person name="Tracey A."/>
            <person name="Wood J."/>
            <person name="Formenti G."/>
            <person name="Howe K."/>
            <person name="Fedrigo O."/>
            <person name="Jarvis E.D."/>
        </authorList>
    </citation>
    <scope>NUCLEOTIDE SEQUENCE [LARGE SCALE GENOMIC DNA]</scope>
</reference>
<accession>A0A3B4EMI1</accession>
<reference evidence="3" key="3">
    <citation type="submission" date="2025-09" db="UniProtKB">
        <authorList>
            <consortium name="Ensembl"/>
        </authorList>
    </citation>
    <scope>IDENTIFICATION</scope>
</reference>
<protein>
    <recommendedName>
        <fullName evidence="5">Coiled-coil domain containing 158</fullName>
    </recommendedName>
</protein>
<sequence>MSSDRLNDASESEKPLCSSDECSRNVAACVREEPGQPNALLFTLPLSCCEEGMPEKHSSSLDMLSEQLERQTKQTQKLQEEVEQATRLTWERMGRAFSNTKMPVKCSSTKSRTSEASPEHGLSTQQYVLRPVISNVDVNIARYLSFPGKDVLEQAIEEYSQQVSDLQRKLRETYELHDQQKCNFRQSIIQLETKLHESQIEKDALMDLRMEESRKQSELMEQLQEALQELGSLKQTGEQKLREAEDKAKAFSKRAETMEEMLQDMFLRLSHYEKRSGKGNYLLCDGTFSPSKLRLGPAVEKALQDLENENCGLQKQLQLMERHLEELEKKDQGRTEFLLQEQKKKMKQLITSHDQEMAVLTEKLGSSASNAANLQLQVELLQKQDESQTFQHKSQISKLESSLSMLHSELLEKQQTYEAKVSALEELLSQAHLREKEAQSERDLSLQQAQELDAQLCRLMKELRQTAEELSVERKQMQELWERDTSLGLTIQSLRHELEQRSLGIHQLESLVHSLKEQCQKFEDTQEQSSQEAKRLQAALDMRERELRLQQQEAQQAWVQLEEAQGRVQTLWAEVEKQHMKLQDGEKSTELKRKPLETLQEERRGLDKQLEQLRLDNQQLKSALQEAEVRLSAVEKDKIQQQAALLERTRSLHQLMLEKQQVTAELEEQRLKLEEQEALREQHSRTTEELQEQNSKLKSQLNDIQASLEQAKSTLRTLEGADGHGLKVALAMQKQITAKREQIDFLQSRVQMLEETTEKLAQEKRYQVMESKRRMQELRFEMESRRRLETEVDTLRTNEKLLKSKAERLDTALHKMSDSFAECQEYIQKQEQEIMRLKLQYTLEVKELQGQNLRATGNIHRSPFTSPAVPEQLPTLQTNSSSQRELNSGSQRPSPTLERRRLVKELHSVINDEQGPRAKTRSEEIHATRNEKGLLRTTDLQKLDVNSDFSANNEDPGLRAAQPCYRSASCVAALGRKSPVHSLLTSDLPTCLYDGLKEESPTSTACISANNQDDITAQTCKELQSKLSNLQNHVEDLQIKNQEMASMIKTQEKRMRRVKDRKEPLNR</sequence>
<dbReference type="STRING" id="42514.ENSPNAP00000037677"/>
<feature type="region of interest" description="Disordered" evidence="2">
    <location>
        <begin position="856"/>
        <end position="929"/>
    </location>
</feature>
<dbReference type="OrthoDB" id="10072099at2759"/>
<dbReference type="RefSeq" id="XP_017546555.2">
    <property type="nucleotide sequence ID" value="XM_017691066.2"/>
</dbReference>
<feature type="coiled-coil region" evidence="1">
    <location>
        <begin position="505"/>
        <end position="553"/>
    </location>
</feature>
<feature type="coiled-coil region" evidence="1">
    <location>
        <begin position="61"/>
        <end position="88"/>
    </location>
</feature>
<feature type="region of interest" description="Disordered" evidence="2">
    <location>
        <begin position="1"/>
        <end position="21"/>
    </location>
</feature>
<feature type="coiled-coil region" evidence="1">
    <location>
        <begin position="596"/>
        <end position="847"/>
    </location>
</feature>
<feature type="compositionally biased region" description="Polar residues" evidence="2">
    <location>
        <begin position="874"/>
        <end position="894"/>
    </location>
</feature>
<keyword evidence="1" id="KW-0175">Coiled coil</keyword>
<dbReference type="PANTHER" id="PTHR47615:SF1">
    <property type="entry name" value="COILED-COIL DOMAIN-CONTAINING PROTEIN 158"/>
    <property type="match status" value="1"/>
</dbReference>
<evidence type="ECO:0000313" key="4">
    <source>
        <dbReference type="Proteomes" id="UP001501920"/>
    </source>
</evidence>
<dbReference type="OMA" id="CIIQCQE"/>
<dbReference type="GeneTree" id="ENSGT00390000013339"/>
<feature type="compositionally biased region" description="Basic and acidic residues" evidence="2">
    <location>
        <begin position="1"/>
        <end position="14"/>
    </location>
</feature>
<dbReference type="Pfam" id="PF15921">
    <property type="entry name" value="CCDC158"/>
    <property type="match status" value="3"/>
</dbReference>
<proteinExistence type="predicted"/>
<dbReference type="GeneID" id="108423634"/>
<organism evidence="3 4">
    <name type="scientific">Pygocentrus nattereri</name>
    <name type="common">Red-bellied piranha</name>
    <dbReference type="NCBI Taxonomy" id="42514"/>
    <lineage>
        <taxon>Eukaryota</taxon>
        <taxon>Metazoa</taxon>
        <taxon>Chordata</taxon>
        <taxon>Craniata</taxon>
        <taxon>Vertebrata</taxon>
        <taxon>Euteleostomi</taxon>
        <taxon>Actinopterygii</taxon>
        <taxon>Neopterygii</taxon>
        <taxon>Teleostei</taxon>
        <taxon>Ostariophysi</taxon>
        <taxon>Characiformes</taxon>
        <taxon>Characoidei</taxon>
        <taxon>Pygocentrus</taxon>
    </lineage>
</organism>
<dbReference type="Ensembl" id="ENSPNAT00000034416.2">
    <property type="protein sequence ID" value="ENSPNAP00000037677.2"/>
    <property type="gene ID" value="ENSPNAG00000004666.2"/>
</dbReference>
<evidence type="ECO:0000256" key="2">
    <source>
        <dbReference type="SAM" id="MobiDB-lite"/>
    </source>
</evidence>
<feature type="coiled-coil region" evidence="1">
    <location>
        <begin position="149"/>
        <end position="176"/>
    </location>
</feature>
<feature type="coiled-coil region" evidence="1">
    <location>
        <begin position="407"/>
        <end position="480"/>
    </location>
</feature>